<dbReference type="Gene3D" id="1.10.8.140">
    <property type="entry name" value="PDCD5-like"/>
    <property type="match status" value="1"/>
</dbReference>
<comment type="similarity">
    <text evidence="1">Belongs to the PDCD5 family.</text>
</comment>
<dbReference type="PANTHER" id="PTHR10840">
    <property type="entry name" value="PROGRAMMED CELL DEATH PROTEIN 5"/>
    <property type="match status" value="1"/>
</dbReference>
<accession>A0A7T9DK51</accession>
<dbReference type="InterPro" id="IPR002836">
    <property type="entry name" value="PDCD5-like"/>
</dbReference>
<gene>
    <name evidence="3" type="ORF">IPJ89_00590</name>
</gene>
<dbReference type="InterPro" id="IPR036883">
    <property type="entry name" value="PDCD5-like_sf"/>
</dbReference>
<reference evidence="3" key="1">
    <citation type="submission" date="2020-11" db="EMBL/GenBank/DDBJ databases">
        <title>Connecting structure to function with the recovery of over 1000 high-quality activated sludge metagenome-assembled genomes encoding full-length rRNA genes using long-read sequencing.</title>
        <authorList>
            <person name="Singleton C.M."/>
            <person name="Petriglieri F."/>
            <person name="Kristensen J.M."/>
            <person name="Kirkegaard R.H."/>
            <person name="Michaelsen T.Y."/>
            <person name="Andersen M.H."/>
            <person name="Karst S.M."/>
            <person name="Dueholm M.S."/>
            <person name="Nielsen P.H."/>
            <person name="Albertsen M."/>
        </authorList>
    </citation>
    <scope>NUCLEOTIDE SEQUENCE</scope>
    <source>
        <strain evidence="3">Fred_18-Q3-R57-64_BAT3C.431</strain>
    </source>
</reference>
<keyword evidence="3" id="KW-0238">DNA-binding</keyword>
<dbReference type="EMBL" id="CP064981">
    <property type="protein sequence ID" value="QQR92726.1"/>
    <property type="molecule type" value="Genomic_DNA"/>
</dbReference>
<dbReference type="AlphaFoldDB" id="A0A7T9DK51"/>
<dbReference type="Pfam" id="PF01984">
    <property type="entry name" value="dsDNA_bind"/>
    <property type="match status" value="1"/>
</dbReference>
<dbReference type="PIRSF" id="PIRSF015730">
    <property type="entry name" value="TFAR19"/>
    <property type="match status" value="1"/>
</dbReference>
<name>A0A7T9DK51_9ARCH</name>
<evidence type="ECO:0000256" key="1">
    <source>
        <dbReference type="ARBA" id="ARBA00010490"/>
    </source>
</evidence>
<dbReference type="Proteomes" id="UP000596004">
    <property type="component" value="Chromosome"/>
</dbReference>
<dbReference type="GO" id="GO:0005829">
    <property type="term" value="C:cytosol"/>
    <property type="evidence" value="ECO:0007669"/>
    <property type="project" value="TreeGrafter"/>
</dbReference>
<proteinExistence type="inferred from homology"/>
<dbReference type="PANTHER" id="PTHR10840:SF0">
    <property type="entry name" value="PROGRAMMED CELL DEATH PROTEIN 5"/>
    <property type="match status" value="1"/>
</dbReference>
<evidence type="ECO:0000256" key="2">
    <source>
        <dbReference type="SAM" id="MobiDB-lite"/>
    </source>
</evidence>
<dbReference type="SUPFAM" id="SSF46950">
    <property type="entry name" value="Double-stranded DNA-binding domain"/>
    <property type="match status" value="1"/>
</dbReference>
<protein>
    <submittedName>
        <fullName evidence="3">DNA-binding protein</fullName>
    </submittedName>
</protein>
<sequence>MTDIEDIRARKLEEMKSRMASQQEEADSQAKMEQQLSALLNNILTPEAKARLSNVKLVNYEKYLQVAQGIIMMARQGKLPGKINEDQLKALLAQVTPPKKEFNITRKGSK</sequence>
<evidence type="ECO:0000313" key="3">
    <source>
        <dbReference type="EMBL" id="QQR92726.1"/>
    </source>
</evidence>
<feature type="region of interest" description="Disordered" evidence="2">
    <location>
        <begin position="11"/>
        <end position="31"/>
    </location>
</feature>
<organism evidence="3">
    <name type="scientific">Candidatus Iainarchaeum sp</name>
    <dbReference type="NCBI Taxonomy" id="3101447"/>
    <lineage>
        <taxon>Archaea</taxon>
        <taxon>Candidatus Iainarchaeota</taxon>
        <taxon>Candidatus Iainarchaeia</taxon>
        <taxon>Candidatus Iainarchaeales</taxon>
        <taxon>Candidatus Iainarchaeaceae</taxon>
        <taxon>Candidatus Iainarchaeum</taxon>
    </lineage>
</organism>
<dbReference type="GO" id="GO:0003677">
    <property type="term" value="F:DNA binding"/>
    <property type="evidence" value="ECO:0007669"/>
    <property type="project" value="UniProtKB-KW"/>
</dbReference>